<comment type="caution">
    <text evidence="2">The sequence shown here is derived from an EMBL/GenBank/DDBJ whole genome shotgun (WGS) entry which is preliminary data.</text>
</comment>
<feature type="transmembrane region" description="Helical" evidence="1">
    <location>
        <begin position="20"/>
        <end position="37"/>
    </location>
</feature>
<keyword evidence="1" id="KW-1133">Transmembrane helix</keyword>
<evidence type="ECO:0000256" key="1">
    <source>
        <dbReference type="SAM" id="Phobius"/>
    </source>
</evidence>
<feature type="transmembrane region" description="Helical" evidence="1">
    <location>
        <begin position="43"/>
        <end position="62"/>
    </location>
</feature>
<keyword evidence="1" id="KW-0472">Membrane</keyword>
<reference evidence="3" key="1">
    <citation type="journal article" date="2019" name="Int. J. Syst. Evol. Microbiol.">
        <title>The Global Catalogue of Microorganisms (GCM) 10K type strain sequencing project: providing services to taxonomists for standard genome sequencing and annotation.</title>
        <authorList>
            <consortium name="The Broad Institute Genomics Platform"/>
            <consortium name="The Broad Institute Genome Sequencing Center for Infectious Disease"/>
            <person name="Wu L."/>
            <person name="Ma J."/>
        </authorList>
    </citation>
    <scope>NUCLEOTIDE SEQUENCE [LARGE SCALE GENOMIC DNA]</scope>
    <source>
        <strain evidence="3">CCM 9110</strain>
    </source>
</reference>
<organism evidence="2 3">
    <name type="scientific">Lacticaseibacillus suilingensis</name>
    <dbReference type="NCBI Taxonomy" id="2799577"/>
    <lineage>
        <taxon>Bacteria</taxon>
        <taxon>Bacillati</taxon>
        <taxon>Bacillota</taxon>
        <taxon>Bacilli</taxon>
        <taxon>Lactobacillales</taxon>
        <taxon>Lactobacillaceae</taxon>
        <taxon>Lacticaseibacillus</taxon>
    </lineage>
</organism>
<dbReference type="Pfam" id="PF13346">
    <property type="entry name" value="ABC2_membrane_5"/>
    <property type="match status" value="1"/>
</dbReference>
<feature type="transmembrane region" description="Helical" evidence="1">
    <location>
        <begin position="82"/>
        <end position="103"/>
    </location>
</feature>
<evidence type="ECO:0000313" key="3">
    <source>
        <dbReference type="Proteomes" id="UP001597199"/>
    </source>
</evidence>
<feature type="transmembrane region" description="Helical" evidence="1">
    <location>
        <begin position="185"/>
        <end position="207"/>
    </location>
</feature>
<dbReference type="RefSeq" id="WP_204119226.1">
    <property type="nucleotide sequence ID" value="NZ_BOLV01000012.1"/>
</dbReference>
<evidence type="ECO:0000313" key="2">
    <source>
        <dbReference type="EMBL" id="MFD1399386.1"/>
    </source>
</evidence>
<accession>A0ABW4BH56</accession>
<feature type="transmembrane region" description="Helical" evidence="1">
    <location>
        <begin position="154"/>
        <end position="173"/>
    </location>
</feature>
<sequence>MRDIATMMRLDWTTTKLHSIWWIVGLADLALVLLGVFVANTRFLMLGAAAGMASSALMMPFVGSQQHGLEGMLALLPLRRRIVVWGHYGFALSLVAALVLNFAVVDGVTGLIRPAEANLSRTLGVAAGVFFFFVLTTAIEYPMLLKWGFERAPFAVYGTLFGLCAVLGLVAYLDPFEQVVVWPTVAAGLAGLLVVLGGSLMISLHVYETREI</sequence>
<dbReference type="EMBL" id="JBHTOA010000032">
    <property type="protein sequence ID" value="MFD1399386.1"/>
    <property type="molecule type" value="Genomic_DNA"/>
</dbReference>
<dbReference type="Proteomes" id="UP001597199">
    <property type="component" value="Unassembled WGS sequence"/>
</dbReference>
<feature type="transmembrane region" description="Helical" evidence="1">
    <location>
        <begin position="123"/>
        <end position="142"/>
    </location>
</feature>
<dbReference type="InterPro" id="IPR025699">
    <property type="entry name" value="ABC2_memb-like"/>
</dbReference>
<keyword evidence="1" id="KW-0812">Transmembrane</keyword>
<protein>
    <submittedName>
        <fullName evidence="2">ABC-2 transporter permease</fullName>
    </submittedName>
</protein>
<name>A0ABW4BH56_9LACO</name>
<gene>
    <name evidence="2" type="ORF">ACFQ41_08685</name>
</gene>
<keyword evidence="3" id="KW-1185">Reference proteome</keyword>
<proteinExistence type="predicted"/>